<dbReference type="InterPro" id="IPR010317">
    <property type="entry name" value="WxLIP_PGBD"/>
</dbReference>
<dbReference type="Pfam" id="PF11797">
    <property type="entry name" value="WxLIP_HBD"/>
    <property type="match status" value="1"/>
</dbReference>
<evidence type="ECO:0000256" key="2">
    <source>
        <dbReference type="SAM" id="SignalP"/>
    </source>
</evidence>
<feature type="domain" description="WxL Interacting Protein peptidoglycan binding" evidence="3">
    <location>
        <begin position="33"/>
        <end position="151"/>
    </location>
</feature>
<feature type="transmembrane region" description="Helical" evidence="1">
    <location>
        <begin position="306"/>
        <end position="327"/>
    </location>
</feature>
<dbReference type="EMBL" id="AZDA01000140">
    <property type="protein sequence ID" value="KRK32572.1"/>
    <property type="molecule type" value="Genomic_DNA"/>
</dbReference>
<evidence type="ECO:0000313" key="6">
    <source>
        <dbReference type="Proteomes" id="UP000051461"/>
    </source>
</evidence>
<keyword evidence="1" id="KW-1133">Transmembrane helix</keyword>
<keyword evidence="1" id="KW-0472">Membrane</keyword>
<reference evidence="5 6" key="1">
    <citation type="journal article" date="2015" name="Genome Announc.">
        <title>Expanding the biotechnology potential of lactobacilli through comparative genomics of 213 strains and associated genera.</title>
        <authorList>
            <person name="Sun Z."/>
            <person name="Harris H.M."/>
            <person name="McCann A."/>
            <person name="Guo C."/>
            <person name="Argimon S."/>
            <person name="Zhang W."/>
            <person name="Yang X."/>
            <person name="Jeffery I.B."/>
            <person name="Cooney J.C."/>
            <person name="Kagawa T.F."/>
            <person name="Liu W."/>
            <person name="Song Y."/>
            <person name="Salvetti E."/>
            <person name="Wrobel A."/>
            <person name="Rasinkangas P."/>
            <person name="Parkhill J."/>
            <person name="Rea M.C."/>
            <person name="O'Sullivan O."/>
            <person name="Ritari J."/>
            <person name="Douillard F.P."/>
            <person name="Paul Ross R."/>
            <person name="Yang R."/>
            <person name="Briner A.E."/>
            <person name="Felis G.E."/>
            <person name="de Vos W.M."/>
            <person name="Barrangou R."/>
            <person name="Klaenhammer T.R."/>
            <person name="Caufield P.W."/>
            <person name="Cui Y."/>
            <person name="Zhang H."/>
            <person name="O'Toole P.W."/>
        </authorList>
    </citation>
    <scope>NUCLEOTIDE SEQUENCE [LARGE SCALE GENOMIC DNA]</scope>
    <source>
        <strain evidence="5 6">DSM 20003</strain>
    </source>
</reference>
<dbReference type="AlphaFoldDB" id="A0A0R1GE90"/>
<dbReference type="PATRIC" id="fig|1423726.3.peg.2074"/>
<proteinExistence type="predicted"/>
<dbReference type="STRING" id="1423726.FC07_GL001998"/>
<evidence type="ECO:0000313" key="5">
    <source>
        <dbReference type="EMBL" id="KRK32572.1"/>
    </source>
</evidence>
<feature type="domain" description="WxL Interacting Protein host binding" evidence="4">
    <location>
        <begin position="161"/>
        <end position="294"/>
    </location>
</feature>
<dbReference type="Gene3D" id="2.60.40.1710">
    <property type="entry name" value="Subtilisin-like superfamily"/>
    <property type="match status" value="1"/>
</dbReference>
<evidence type="ECO:0000256" key="1">
    <source>
        <dbReference type="SAM" id="Phobius"/>
    </source>
</evidence>
<evidence type="ECO:0000259" key="4">
    <source>
        <dbReference type="Pfam" id="PF11797"/>
    </source>
</evidence>
<organism evidence="5 6">
    <name type="scientific">Loigolactobacillus bifermentans DSM 20003</name>
    <dbReference type="NCBI Taxonomy" id="1423726"/>
    <lineage>
        <taxon>Bacteria</taxon>
        <taxon>Bacillati</taxon>
        <taxon>Bacillota</taxon>
        <taxon>Bacilli</taxon>
        <taxon>Lactobacillales</taxon>
        <taxon>Lactobacillaceae</taxon>
        <taxon>Loigolactobacillus</taxon>
    </lineage>
</organism>
<name>A0A0R1GE90_9LACO</name>
<keyword evidence="1" id="KW-0812">Transmembrane</keyword>
<dbReference type="Proteomes" id="UP000051461">
    <property type="component" value="Unassembled WGS sequence"/>
</dbReference>
<accession>A0A0R1GE90</accession>
<feature type="chain" id="PRO_5006404455" evidence="2">
    <location>
        <begin position="27"/>
        <end position="333"/>
    </location>
</feature>
<feature type="signal peptide" evidence="2">
    <location>
        <begin position="1"/>
        <end position="26"/>
    </location>
</feature>
<evidence type="ECO:0000259" key="3">
    <source>
        <dbReference type="Pfam" id="PF06030"/>
    </source>
</evidence>
<keyword evidence="6" id="KW-1185">Reference proteome</keyword>
<keyword evidence="2" id="KW-0732">Signal</keyword>
<comment type="caution">
    <text evidence="5">The sequence shown here is derived from an EMBL/GenBank/DDBJ whole genome shotgun (WGS) entry which is preliminary data.</text>
</comment>
<sequence length="333" mass="36874">MFRKLKWLFGVIMLGVLLGFAAPVQAADTGANFTVSPAAYPSEQVGGDLGYFQLKVNPNQTGSVGIKIQNYGATDQSFTITPTKATTSEGGQIDYAPTKRKLDRSAKHNLTQILSKKQTVTVPAKTTKTVTFTYQIPKKGFKGMLLGGFYVYSNTRKTGTNSNVTNRFAMTIGISMSQDSPHRLAPKLKMGSAKTANHGDNLTAVAKLRNVQPTYFRGMRIQTMVTKPGHQKVLYRQHTTNGSMAPTSNFNYTMNVGQKITTPGRYLAHITVKARGKTWHFNRPFTISATTATKQITHVNRWGAVWWLWAIIIVLILAIVGGFFYWLGARKKR</sequence>
<protein>
    <submittedName>
        <fullName evidence="5">Cell surface protein</fullName>
    </submittedName>
</protein>
<gene>
    <name evidence="5" type="ORF">FC07_GL001998</name>
</gene>
<dbReference type="InterPro" id="IPR021759">
    <property type="entry name" value="WxLIP_HBD"/>
</dbReference>
<dbReference type="RefSeq" id="WP_057905836.1">
    <property type="nucleotide sequence ID" value="NZ_AZDA01000140.1"/>
</dbReference>
<dbReference type="OrthoDB" id="2365961at2"/>
<dbReference type="Pfam" id="PF06030">
    <property type="entry name" value="WxLIP_PGBD"/>
    <property type="match status" value="1"/>
</dbReference>